<protein>
    <submittedName>
        <fullName evidence="1">Uncharacterized protein</fullName>
    </submittedName>
</protein>
<accession>A0AAC9TWX2</accession>
<evidence type="ECO:0000313" key="1">
    <source>
        <dbReference type="EMBL" id="ASJ22086.1"/>
    </source>
</evidence>
<gene>
    <name evidence="1" type="ORF">BHAMNSH16_10750</name>
</gene>
<reference evidence="1 2" key="1">
    <citation type="submission" date="2017-02" db="EMBL/GenBank/DDBJ databases">
        <title>Complete genome sequence of Brachyspira hampsonii genomovar I strain NSH-16 (ATCC BAA-2463).</title>
        <authorList>
            <person name="Mirajkar N.S."/>
            <person name="Gebhart C.J."/>
        </authorList>
    </citation>
    <scope>NUCLEOTIDE SEQUENCE [LARGE SCALE GENOMIC DNA]</scope>
    <source>
        <strain evidence="1 2">NSH-16</strain>
    </source>
</reference>
<keyword evidence="2" id="KW-1185">Reference proteome</keyword>
<dbReference type="AlphaFoldDB" id="A0AAC9TWX2"/>
<dbReference type="EMBL" id="CP019914">
    <property type="protein sequence ID" value="ASJ22086.1"/>
    <property type="molecule type" value="Genomic_DNA"/>
</dbReference>
<dbReference type="KEGG" id="bhp:BHAMNSH16_10750"/>
<proteinExistence type="predicted"/>
<evidence type="ECO:0000313" key="2">
    <source>
        <dbReference type="Proteomes" id="UP000264880"/>
    </source>
</evidence>
<organism evidence="1 2">
    <name type="scientific">Brachyspira hampsonii</name>
    <dbReference type="NCBI Taxonomy" id="1287055"/>
    <lineage>
        <taxon>Bacteria</taxon>
        <taxon>Pseudomonadati</taxon>
        <taxon>Spirochaetota</taxon>
        <taxon>Spirochaetia</taxon>
        <taxon>Brachyspirales</taxon>
        <taxon>Brachyspiraceae</taxon>
        <taxon>Brachyspira</taxon>
    </lineage>
</organism>
<name>A0AAC9TWX2_9SPIR</name>
<sequence length="199" mass="23146">MFYLQKINRLYNNIVIKLTEKILKKIILLFIFILTLSSCAAKVNLIEDSFYGQKFYQTDYVSITFWSATIKFRLKNIGGTDNIVLEAQYITDGSFNITEKSKVVLKFSDGTFLNLYYTSSMPKTDNEIIYGTSIYFMDTAYVDRTYSIQAENKVTDMKKVTDIRVETADGFKNFKVKESAANDLMRLYNEMQDLLQQKQ</sequence>
<dbReference type="Proteomes" id="UP000264880">
    <property type="component" value="Chromosome"/>
</dbReference>